<feature type="coiled-coil region" evidence="1">
    <location>
        <begin position="142"/>
        <end position="176"/>
    </location>
</feature>
<evidence type="ECO:0000313" key="4">
    <source>
        <dbReference type="Proteomes" id="UP001141552"/>
    </source>
</evidence>
<reference evidence="3" key="1">
    <citation type="submission" date="2022-02" db="EMBL/GenBank/DDBJ databases">
        <authorList>
            <person name="Henning P.M."/>
            <person name="McCubbin A.G."/>
            <person name="Shore J.S."/>
        </authorList>
    </citation>
    <scope>NUCLEOTIDE SEQUENCE</scope>
    <source>
        <strain evidence="3">F60SS</strain>
        <tissue evidence="3">Leaves</tissue>
    </source>
</reference>
<reference evidence="3" key="2">
    <citation type="journal article" date="2023" name="Plants (Basel)">
        <title>Annotation of the Turnera subulata (Passifloraceae) Draft Genome Reveals the S-Locus Evolved after the Divergence of Turneroideae from Passifloroideae in a Stepwise Manner.</title>
        <authorList>
            <person name="Henning P.M."/>
            <person name="Roalson E.H."/>
            <person name="Mir W."/>
            <person name="McCubbin A.G."/>
            <person name="Shore J.S."/>
        </authorList>
    </citation>
    <scope>NUCLEOTIDE SEQUENCE</scope>
    <source>
        <strain evidence="3">F60SS</strain>
    </source>
</reference>
<dbReference type="PANTHER" id="PTHR31245">
    <property type="entry name" value="UBIQUITIN SYSTEM COMPONENT CUE PROTEIN"/>
    <property type="match status" value="1"/>
</dbReference>
<proteinExistence type="predicted"/>
<dbReference type="PANTHER" id="PTHR31245:SF20">
    <property type="entry name" value="F18B13.13 PROTEIN"/>
    <property type="match status" value="1"/>
</dbReference>
<protein>
    <submittedName>
        <fullName evidence="3">Uncharacterized protein</fullName>
    </submittedName>
</protein>
<name>A0A9Q0F3G8_9ROSI</name>
<organism evidence="3 4">
    <name type="scientific">Turnera subulata</name>
    <dbReference type="NCBI Taxonomy" id="218843"/>
    <lineage>
        <taxon>Eukaryota</taxon>
        <taxon>Viridiplantae</taxon>
        <taxon>Streptophyta</taxon>
        <taxon>Embryophyta</taxon>
        <taxon>Tracheophyta</taxon>
        <taxon>Spermatophyta</taxon>
        <taxon>Magnoliopsida</taxon>
        <taxon>eudicotyledons</taxon>
        <taxon>Gunneridae</taxon>
        <taxon>Pentapetalae</taxon>
        <taxon>rosids</taxon>
        <taxon>fabids</taxon>
        <taxon>Malpighiales</taxon>
        <taxon>Passifloraceae</taxon>
        <taxon>Turnera</taxon>
    </lineage>
</organism>
<dbReference type="EMBL" id="JAKUCV010007537">
    <property type="protein sequence ID" value="KAJ4822936.1"/>
    <property type="molecule type" value="Genomic_DNA"/>
</dbReference>
<sequence>MWNDNDPESTIIRQLQELSLLSTEEQKSPYLAKQAYTPPPLDTRPPVVDQTQTSNDNSSLDFPLDGGSSSDQWVSLFVDEILMRATSMDDARTRVNRALKALEDSVREEAARSVAGEKAELKRKVENLWKIIDLLKRTVVSQRELRLKMEESVRESENLKRLVGEYQEKVRVLEMRNYALSVHLTQALPRTTQSNTSQS</sequence>
<evidence type="ECO:0000256" key="1">
    <source>
        <dbReference type="SAM" id="Coils"/>
    </source>
</evidence>
<accession>A0A9Q0F3G8</accession>
<dbReference type="AlphaFoldDB" id="A0A9Q0F3G8"/>
<feature type="region of interest" description="Disordered" evidence="2">
    <location>
        <begin position="29"/>
        <end position="67"/>
    </location>
</feature>
<evidence type="ECO:0000313" key="3">
    <source>
        <dbReference type="EMBL" id="KAJ4822936.1"/>
    </source>
</evidence>
<evidence type="ECO:0000256" key="2">
    <source>
        <dbReference type="SAM" id="MobiDB-lite"/>
    </source>
</evidence>
<keyword evidence="4" id="KW-1185">Reference proteome</keyword>
<dbReference type="Proteomes" id="UP001141552">
    <property type="component" value="Unassembled WGS sequence"/>
</dbReference>
<comment type="caution">
    <text evidence="3">The sequence shown here is derived from an EMBL/GenBank/DDBJ whole genome shotgun (WGS) entry which is preliminary data.</text>
</comment>
<feature type="compositionally biased region" description="Polar residues" evidence="2">
    <location>
        <begin position="49"/>
        <end position="60"/>
    </location>
</feature>
<keyword evidence="1" id="KW-0175">Coiled coil</keyword>
<gene>
    <name evidence="3" type="ORF">Tsubulata_000288</name>
</gene>